<name>A0ACA9SAF4_9GLOM</name>
<sequence>RRRSHERLEALGAINKNISHNITLDSFKSNVTGNGIINDSNKQTICEEDYDSDDKNSEDDIEDY</sequence>
<protein>
    <submittedName>
        <fullName evidence="1">28721_t:CDS:1</fullName>
    </submittedName>
</protein>
<reference evidence="1" key="1">
    <citation type="submission" date="2021-06" db="EMBL/GenBank/DDBJ databases">
        <authorList>
            <person name="Kallberg Y."/>
            <person name="Tangrot J."/>
            <person name="Rosling A."/>
        </authorList>
    </citation>
    <scope>NUCLEOTIDE SEQUENCE</scope>
    <source>
        <strain evidence="1">MA461A</strain>
    </source>
</reference>
<accession>A0ACA9SAF4</accession>
<organism evidence="1 2">
    <name type="scientific">Racocetra persica</name>
    <dbReference type="NCBI Taxonomy" id="160502"/>
    <lineage>
        <taxon>Eukaryota</taxon>
        <taxon>Fungi</taxon>
        <taxon>Fungi incertae sedis</taxon>
        <taxon>Mucoromycota</taxon>
        <taxon>Glomeromycotina</taxon>
        <taxon>Glomeromycetes</taxon>
        <taxon>Diversisporales</taxon>
        <taxon>Gigasporaceae</taxon>
        <taxon>Racocetra</taxon>
    </lineage>
</organism>
<dbReference type="Proteomes" id="UP000789920">
    <property type="component" value="Unassembled WGS sequence"/>
</dbReference>
<evidence type="ECO:0000313" key="2">
    <source>
        <dbReference type="Proteomes" id="UP000789920"/>
    </source>
</evidence>
<dbReference type="EMBL" id="CAJVQC010102461">
    <property type="protein sequence ID" value="CAG8831899.1"/>
    <property type="molecule type" value="Genomic_DNA"/>
</dbReference>
<gene>
    <name evidence="1" type="ORF">RPERSI_LOCUS28296</name>
</gene>
<proteinExistence type="predicted"/>
<keyword evidence="2" id="KW-1185">Reference proteome</keyword>
<feature type="non-terminal residue" evidence="1">
    <location>
        <position position="1"/>
    </location>
</feature>
<evidence type="ECO:0000313" key="1">
    <source>
        <dbReference type="EMBL" id="CAG8831899.1"/>
    </source>
</evidence>
<comment type="caution">
    <text evidence="1">The sequence shown here is derived from an EMBL/GenBank/DDBJ whole genome shotgun (WGS) entry which is preliminary data.</text>
</comment>